<proteinExistence type="predicted"/>
<dbReference type="HOGENOM" id="CLU_271632_0_0_1"/>
<gene>
    <name evidence="1" type="ORF">DDB_G0271482</name>
</gene>
<dbReference type="RefSeq" id="XP_645798.1">
    <property type="nucleotide sequence ID" value="XM_640706.1"/>
</dbReference>
<evidence type="ECO:0000313" key="1">
    <source>
        <dbReference type="EMBL" id="EAL71871.1"/>
    </source>
</evidence>
<dbReference type="PhylomeDB" id="Q55B14"/>
<evidence type="ECO:0000313" key="2">
    <source>
        <dbReference type="Proteomes" id="UP000002195"/>
    </source>
</evidence>
<dbReference type="InParanoid" id="Q55B14"/>
<comment type="caution">
    <text evidence="1">The sequence shown here is derived from an EMBL/GenBank/DDBJ whole genome shotgun (WGS) entry which is preliminary data.</text>
</comment>
<organism evidence="1 2">
    <name type="scientific">Dictyostelium discoideum</name>
    <name type="common">Social amoeba</name>
    <dbReference type="NCBI Taxonomy" id="44689"/>
    <lineage>
        <taxon>Eukaryota</taxon>
        <taxon>Amoebozoa</taxon>
        <taxon>Evosea</taxon>
        <taxon>Eumycetozoa</taxon>
        <taxon>Dictyostelia</taxon>
        <taxon>Dictyosteliales</taxon>
        <taxon>Dictyosteliaceae</taxon>
        <taxon>Dictyostelium</taxon>
    </lineage>
</organism>
<protein>
    <submittedName>
        <fullName evidence="1">Uncharacterized protein</fullName>
    </submittedName>
</protein>
<dbReference type="Proteomes" id="UP000002195">
    <property type="component" value="Unassembled WGS sequence"/>
</dbReference>
<dbReference type="VEuPathDB" id="AmoebaDB:DDB_G0271482"/>
<dbReference type="AlphaFoldDB" id="Q55B14"/>
<dbReference type="dictyBase" id="DDB_G0271482"/>
<dbReference type="FunCoup" id="Q55B14">
    <property type="interactions" value="141"/>
</dbReference>
<dbReference type="KEGG" id="ddi:DDB_G0271482"/>
<name>Q55B14_DICDI</name>
<dbReference type="GeneID" id="8617990"/>
<reference evidence="1 2" key="1">
    <citation type="journal article" date="2005" name="Nature">
        <title>The genome of the social amoeba Dictyostelium discoideum.</title>
        <authorList>
            <consortium name="The Dictyostelium discoideum Sequencing Consortium"/>
            <person name="Eichinger L."/>
            <person name="Pachebat J.A."/>
            <person name="Glockner G."/>
            <person name="Rajandream M.A."/>
            <person name="Sucgang R."/>
            <person name="Berriman M."/>
            <person name="Song J."/>
            <person name="Olsen R."/>
            <person name="Szafranski K."/>
            <person name="Xu Q."/>
            <person name="Tunggal B."/>
            <person name="Kummerfeld S."/>
            <person name="Madera M."/>
            <person name="Konfortov B.A."/>
            <person name="Rivero F."/>
            <person name="Bankier A.T."/>
            <person name="Lehmann R."/>
            <person name="Hamlin N."/>
            <person name="Davies R."/>
            <person name="Gaudet P."/>
            <person name="Fey P."/>
            <person name="Pilcher K."/>
            <person name="Chen G."/>
            <person name="Saunders D."/>
            <person name="Sodergren E."/>
            <person name="Davis P."/>
            <person name="Kerhornou A."/>
            <person name="Nie X."/>
            <person name="Hall N."/>
            <person name="Anjard C."/>
            <person name="Hemphill L."/>
            <person name="Bason N."/>
            <person name="Farbrother P."/>
            <person name="Desany B."/>
            <person name="Just E."/>
            <person name="Morio T."/>
            <person name="Rost R."/>
            <person name="Churcher C."/>
            <person name="Cooper J."/>
            <person name="Haydock S."/>
            <person name="van Driessche N."/>
            <person name="Cronin A."/>
            <person name="Goodhead I."/>
            <person name="Muzny D."/>
            <person name="Mourier T."/>
            <person name="Pain A."/>
            <person name="Lu M."/>
            <person name="Harper D."/>
            <person name="Lindsay R."/>
            <person name="Hauser H."/>
            <person name="James K."/>
            <person name="Quiles M."/>
            <person name="Madan Babu M."/>
            <person name="Saito T."/>
            <person name="Buchrieser C."/>
            <person name="Wardroper A."/>
            <person name="Felder M."/>
            <person name="Thangavelu M."/>
            <person name="Johnson D."/>
            <person name="Knights A."/>
            <person name="Loulseged H."/>
            <person name="Mungall K."/>
            <person name="Oliver K."/>
            <person name="Price C."/>
            <person name="Quail M.A."/>
            <person name="Urushihara H."/>
            <person name="Hernandez J."/>
            <person name="Rabbinowitsch E."/>
            <person name="Steffen D."/>
            <person name="Sanders M."/>
            <person name="Ma J."/>
            <person name="Kohara Y."/>
            <person name="Sharp S."/>
            <person name="Simmonds M."/>
            <person name="Spiegler S."/>
            <person name="Tivey A."/>
            <person name="Sugano S."/>
            <person name="White B."/>
            <person name="Walker D."/>
            <person name="Woodward J."/>
            <person name="Winckler T."/>
            <person name="Tanaka Y."/>
            <person name="Shaulsky G."/>
            <person name="Schleicher M."/>
            <person name="Weinstock G."/>
            <person name="Rosenthal A."/>
            <person name="Cox E.C."/>
            <person name="Chisholm R.L."/>
            <person name="Gibbs R."/>
            <person name="Loomis W.F."/>
            <person name="Platzer M."/>
            <person name="Kay R.R."/>
            <person name="Williams J."/>
            <person name="Dear P.H."/>
            <person name="Noegel A.A."/>
            <person name="Barrell B."/>
            <person name="Kuspa A."/>
        </authorList>
    </citation>
    <scope>NUCLEOTIDE SEQUENCE [LARGE SCALE GENOMIC DNA]</scope>
    <source>
        <strain evidence="1 2">AX4</strain>
    </source>
</reference>
<dbReference type="EMBL" id="AAFI02000006">
    <property type="protein sequence ID" value="EAL71871.1"/>
    <property type="molecule type" value="Genomic_DNA"/>
</dbReference>
<accession>Q55B14</accession>
<keyword evidence="2" id="KW-1185">Reference proteome</keyword>
<dbReference type="GlyGen" id="Q55B14">
    <property type="glycosylation" value="1 site"/>
</dbReference>
<sequence>MKLYKYILFYIFYIIINREINVVKSVNQCTSPILDLIIKDSCGLDSSKLIINQDDFSLLDIINLSQLSPPQQKPLLQPTYNINNKAFEWNLIDGIDYLIEYRYKGCNGNGYTNKQIVKSNGMYYKLKTQPLCLYTQFNFTIYNFNSYGDSKEFQATPSNIKISNQDNTCTLNFFITPISITKGALQNNIISYTHPTCGFKNGTISITIPKSSSFSNYHLFFKNDLNLQNEIKSISPSTTDTETETETEMETTIKYINLDSDEYLVFIDSDECGREKIKIKLDNVYPQINLELNHFSNSFYNNSIMSFNDNQSSINFNKSNLVLFYGSQNSKFIKKVQQQQLKNDNFQDVFYKDLTFGYYYNKDLSINPTNQLLPSICIFQQYSSNTRSLPQINYTIINGGDENNSCLNMIKIEINSLYGENDEIILTSITDNLIYKIEKLNISNNNNNYYYYYQSYIPYNNEFKITSLIGKGDIYFSTIYKKLTYKIIETSSIEQIGCWKTFNITIYDFQDYKDLKLIGSNEVLIYPSVEGVFINVPSNQLTLSYYYGDCITESRINIAINDNDHSNFGLHSDYNPLDNVKIDYSIIKNSTCFTPAIIQYSVNSPLGILNGTFETDDEYENFIKFPNSLCFIPLSYSTPNTTPTTSPTTTTSIPIDFSYKVIKTPSCSIDQSGLISIRLNDRNFVNSNLIYKIESNGEILIQHPSNHNNYFIKSGENKIKITLKIGNKFCVSSIQKSINIPKINSINPKVLITPITNCENSNGKIEILNYQEFTTIELYSIINNKLLNSINNGSTFYNLESSNYILNFKSLICSGSIIVNVPSSSSSNDKNSKYKITPTIIRNPTCSNGNSYSDGRIGISLIKDGNKINNFTISNINDNHNYYFTNGIYEIATVGLNQLIIKYGSCKWYENITLEFDDPKFKIQNLFNQTCGFNYNLYKIISNNSNVQINKITYVTATDYTNYQNEHFISNPFRFPLIYTIRWNDLCENTFTQYYDINNNNDINNQQINVKYEIVYPNDCLSSSSSSPSFKFDIIIKNMNSFKSLLLYGRVPTISINSTHSIFKNVVPSETYEFTYTSLYGCDGIFYIYKDDLPKTNVNQKLDIKITNDICHSGLGSIQFSNFDNDNYYYYLRSLKLNYKENDNDVDHSYSIPIYNANNNNNYNNNISNNNNNYTFNLKVGTYNIYRGCKSMINCIIDEKITIGNDDPVIESINLLDSFNSSKNGSVEVKLNFNSSFPIVYEIVGTKFSNLNDGKFLNLPPNSYELKIIITDKMCPIVLTKNFTINLIPTEKTNRQPSNSTILKFNYLLFLIGFLIIIIF</sequence>
<dbReference type="PaxDb" id="44689-DDB0216850"/>